<gene>
    <name evidence="1" type="ORF">D3Z33_05840</name>
</gene>
<dbReference type="OrthoDB" id="7205533at2"/>
<organism evidence="1 2">
    <name type="scientific">Senegalia massiliensis</name>
    <dbReference type="NCBI Taxonomy" id="1720316"/>
    <lineage>
        <taxon>Bacteria</taxon>
        <taxon>Bacillati</taxon>
        <taxon>Bacillota</taxon>
        <taxon>Clostridia</taxon>
        <taxon>Eubacteriales</taxon>
        <taxon>Clostridiaceae</taxon>
        <taxon>Senegalia</taxon>
    </lineage>
</organism>
<evidence type="ECO:0000313" key="1">
    <source>
        <dbReference type="EMBL" id="NBI06381.1"/>
    </source>
</evidence>
<protein>
    <submittedName>
        <fullName evidence="1">Uncharacterized protein</fullName>
    </submittedName>
</protein>
<dbReference type="EMBL" id="QXXA01000006">
    <property type="protein sequence ID" value="NBI06381.1"/>
    <property type="molecule type" value="Genomic_DNA"/>
</dbReference>
<comment type="caution">
    <text evidence="1">The sequence shown here is derived from an EMBL/GenBank/DDBJ whole genome shotgun (WGS) entry which is preliminary data.</text>
</comment>
<dbReference type="Proteomes" id="UP000467132">
    <property type="component" value="Unassembled WGS sequence"/>
</dbReference>
<keyword evidence="2" id="KW-1185">Reference proteome</keyword>
<dbReference type="RefSeq" id="WP_160196867.1">
    <property type="nucleotide sequence ID" value="NZ_QXXA01000006.1"/>
</dbReference>
<reference evidence="1 2" key="1">
    <citation type="submission" date="2018-08" db="EMBL/GenBank/DDBJ databases">
        <title>Murine metabolic-syndrome-specific gut microbial biobank.</title>
        <authorList>
            <person name="Liu C."/>
        </authorList>
    </citation>
    <scope>NUCLEOTIDE SEQUENCE [LARGE SCALE GENOMIC DNA]</scope>
    <source>
        <strain evidence="1 2">583</strain>
    </source>
</reference>
<accession>A0A845QVV3</accession>
<dbReference type="AlphaFoldDB" id="A0A845QVV3"/>
<evidence type="ECO:0000313" key="2">
    <source>
        <dbReference type="Proteomes" id="UP000467132"/>
    </source>
</evidence>
<sequence>MIKKSKKITSLIIVLLLLLNIYFIYNINKVDKKMKSLKHNMLARSDIEMDNALKNISTLNDKWEEISDAEKVKYLERADSNLILAMELMSRADKFFLPVKTYRDGVYTLEEKIINSIDENTQKEYIKGLENDFRVLSIFITNNFIVSDIKKEEANKKWKDEVKYLKTKEVKY</sequence>
<name>A0A845QVV3_9CLOT</name>
<proteinExistence type="predicted"/>